<dbReference type="InterPro" id="IPR013783">
    <property type="entry name" value="Ig-like_fold"/>
</dbReference>
<evidence type="ECO:0000256" key="1">
    <source>
        <dbReference type="ARBA" id="ARBA00022737"/>
    </source>
</evidence>
<dbReference type="SUPFAM" id="SSF63829">
    <property type="entry name" value="Calcium-dependent phosphotriesterase"/>
    <property type="match status" value="2"/>
</dbReference>
<dbReference type="GO" id="GO:0008270">
    <property type="term" value="F:zinc ion binding"/>
    <property type="evidence" value="ECO:0007669"/>
    <property type="project" value="UniProtKB-KW"/>
</dbReference>
<organism evidence="2 3">
    <name type="scientific">Terriglobus albidus</name>
    <dbReference type="NCBI Taxonomy" id="1592106"/>
    <lineage>
        <taxon>Bacteria</taxon>
        <taxon>Pseudomonadati</taxon>
        <taxon>Acidobacteriota</taxon>
        <taxon>Terriglobia</taxon>
        <taxon>Terriglobales</taxon>
        <taxon>Acidobacteriaceae</taxon>
        <taxon>Terriglobus</taxon>
    </lineage>
</organism>
<evidence type="ECO:0000313" key="2">
    <source>
        <dbReference type="EMBL" id="QEE29057.1"/>
    </source>
</evidence>
<dbReference type="EMBL" id="CP042806">
    <property type="protein sequence ID" value="QEE29057.1"/>
    <property type="molecule type" value="Genomic_DNA"/>
</dbReference>
<gene>
    <name evidence="2" type="ORF">FTW19_14245</name>
</gene>
<protein>
    <recommendedName>
        <fullName evidence="4">Choice-of-anchor D domain-containing protein</fullName>
    </recommendedName>
</protein>
<keyword evidence="1" id="KW-0677">Repeat</keyword>
<dbReference type="PANTHER" id="PTHR24104">
    <property type="entry name" value="E3 UBIQUITIN-PROTEIN LIGASE NHLRC1-RELATED"/>
    <property type="match status" value="1"/>
</dbReference>
<dbReference type="Gene3D" id="2.40.10.500">
    <property type="match status" value="1"/>
</dbReference>
<dbReference type="OrthoDB" id="99527at2"/>
<dbReference type="Pfam" id="PF01436">
    <property type="entry name" value="NHL"/>
    <property type="match status" value="2"/>
</dbReference>
<dbReference type="Gene3D" id="2.120.10.30">
    <property type="entry name" value="TolB, C-terminal domain"/>
    <property type="match status" value="2"/>
</dbReference>
<dbReference type="Proteomes" id="UP000321820">
    <property type="component" value="Chromosome"/>
</dbReference>
<dbReference type="KEGG" id="talb:FTW19_14245"/>
<keyword evidence="3" id="KW-1185">Reference proteome</keyword>
<accession>A0A5B9EFF7</accession>
<dbReference type="InterPro" id="IPR001258">
    <property type="entry name" value="NHL_repeat"/>
</dbReference>
<proteinExistence type="predicted"/>
<dbReference type="InterPro" id="IPR011042">
    <property type="entry name" value="6-blade_b-propeller_TolB-like"/>
</dbReference>
<name>A0A5B9EFF7_9BACT</name>
<evidence type="ECO:0008006" key="4">
    <source>
        <dbReference type="Google" id="ProtNLM"/>
    </source>
</evidence>
<dbReference type="Gene3D" id="2.60.40.10">
    <property type="entry name" value="Immunoglobulins"/>
    <property type="match status" value="1"/>
</dbReference>
<reference evidence="2 3" key="1">
    <citation type="submission" date="2019-08" db="EMBL/GenBank/DDBJ databases">
        <title>Complete genome sequence of Terriglobus albidus strain ORNL.</title>
        <authorList>
            <person name="Podar M."/>
        </authorList>
    </citation>
    <scope>NUCLEOTIDE SEQUENCE [LARGE SCALE GENOMIC DNA]</scope>
    <source>
        <strain evidence="2 3">ORNL</strain>
    </source>
</reference>
<dbReference type="PANTHER" id="PTHR24104:SF25">
    <property type="entry name" value="PROTEIN LIN-41"/>
    <property type="match status" value="1"/>
</dbReference>
<evidence type="ECO:0000313" key="3">
    <source>
        <dbReference type="Proteomes" id="UP000321820"/>
    </source>
</evidence>
<dbReference type="InterPro" id="IPR050952">
    <property type="entry name" value="TRIM-NHL_E3_ligases"/>
</dbReference>
<sequence length="1550" mass="154099">MELFLNRLPSLLPGRNTTAHSILYRLRKTVAFAFFASLAIAPAVADAQTAHFSGTEMKLPISGLSNPRQTAIDASGNIYIADSSHDRVIKETLSNGSYTESTVGSGLSGPLGVAVDASGNVYIADSGHGALLKETLSGASYTQSTISSSAGVPWSIAVDASGNVFAADHQTGRLLKEAPSGSSYIQSTIGTGLSQPSSVATDGTGNVYIADTGTNQVYKETLSGGAYVQSTLASGLSYPSSVTVDGNGNVYFATYGNAASPQGSQVYKLTPSNGSYVQTLFGRTTYFKVGPVYITADQQGSILMSSAFDGLSKLSSIGDFGSVAVGGSSSVLSIVFTFDSSGSISSSATLTQGTAGLDFADAGTGTCTTQGTSFIYTAGTSCSVDVTLTPRSIGTRYGSVVLRNAAKSIITTGYLQGLGSGPQITFSPATKVALPFDDVVSPFAVATDGAGSLYIAQAVSNNSPQNSVIKRSWTGNSYTAETVASGQSYPVGVAVDGAGNVYIVDQNATQVTKMSPVVGGGYVLTAAFSGMGNVEAVAVDGSGNVYIASLAAGVVKETLNSNGGYTKSVLFNNIYAFGIATDLQGNLYLATGDQVLKETLANGSYTQSIVASGLSGPHGLAVDGNGNVYIADTFASRVVKETLSGSTYTETLLAYPGNSPLGLAIAPDGNLFISSASANALLELDVTSPPSLTFPATNAGTQSSAQTITIQNNGNVALDFPIPASGNNPSISANFSLNSVGSTACPLVSYNGLTAGTLAAGAFCQLPISFAPPTDGTFTGSLVLTDTHLNAGAPNYAAQSISLLGSTLPIPTLNLMHVATQTYGRVPFTINATSPSDGVITYAVVSGPATISGTTVTLTGSGIVVLSASQAGTSTYAPATTTESFAVAQATPTLSFTPIALQTYGNPPFTISATSASDGAVTYTVVSGPATISGSTVTLTGAGTVYLSASQAATNRYKAATASTSFIVAPIVPTLSFTAIAPKTFGNPPFTVSATSASNGTVTYSVGSGPATVSGSTVTLTGAGTVILNASQAPTGNYGSATATTSFAVAQAVPSLSFAAIASQTYGNAPFTVSATSASNGAVTYSVVSGPATISGSTVTLTGTGTVVLSASQATTTNYTAATATTSFNATQGTPSLSFASIASQTYGNAPFAVSATSASSGAVTYSVVSGPATISGSTVTLTGVGTVVLSASQAADGNYKAATATTSFTVAQAVPSLSFAAIASQTYGNTPFTVSATSASSGAVTYAVVSGPATISGATVTLTGAGTVVLSASQTANGNYKAATASTSFTVAQAVPSLSFAAIASQTYGNTPFVVSATSASSGAVTYAVVSGPATISGATVTLTGAGTVVLRANQAATTNYTAATASANFTVAAQVFSVTPGSGSSSATTSRGGTATYTFSLAPSSGTIFPNAISFSVTGLPSGATATFSPTGLPAGSGATTVTLTIQISSQTAHNEHPSPGWPILPVAVALLILPWAGMKSTRKIPRLLAVFAITALSIGAWTSLTGCGGNSSSSSQTQTPKSYTMVVTATDATTGTQSSTNLTLTVQ</sequence>